<evidence type="ECO:0000256" key="1">
    <source>
        <dbReference type="SAM" id="Phobius"/>
    </source>
</evidence>
<feature type="domain" description="Thioredoxin-like fold" evidence="2">
    <location>
        <begin position="84"/>
        <end position="245"/>
    </location>
</feature>
<keyword evidence="1" id="KW-1133">Transmembrane helix</keyword>
<dbReference type="Pfam" id="PF13462">
    <property type="entry name" value="Thioredoxin_4"/>
    <property type="match status" value="1"/>
</dbReference>
<dbReference type="Gene3D" id="3.40.30.10">
    <property type="entry name" value="Glutaredoxin"/>
    <property type="match status" value="1"/>
</dbReference>
<protein>
    <recommendedName>
        <fullName evidence="2">Thioredoxin-like fold domain-containing protein</fullName>
    </recommendedName>
</protein>
<dbReference type="AlphaFoldDB" id="A0AA37UII1"/>
<proteinExistence type="predicted"/>
<feature type="transmembrane region" description="Helical" evidence="1">
    <location>
        <begin position="20"/>
        <end position="40"/>
    </location>
</feature>
<keyword evidence="4" id="KW-1185">Reference proteome</keyword>
<gene>
    <name evidence="3" type="ORF">GCM10025874_28370</name>
</gene>
<keyword evidence="1" id="KW-0812">Transmembrane</keyword>
<dbReference type="Proteomes" id="UP001157160">
    <property type="component" value="Unassembled WGS sequence"/>
</dbReference>
<evidence type="ECO:0000313" key="3">
    <source>
        <dbReference type="EMBL" id="GMA29584.1"/>
    </source>
</evidence>
<dbReference type="RefSeq" id="WP_284233836.1">
    <property type="nucleotide sequence ID" value="NZ_BSUL01000001.1"/>
</dbReference>
<name>A0AA37UII1_9MICO</name>
<evidence type="ECO:0000313" key="4">
    <source>
        <dbReference type="Proteomes" id="UP001157160"/>
    </source>
</evidence>
<dbReference type="InterPro" id="IPR036249">
    <property type="entry name" value="Thioredoxin-like_sf"/>
</dbReference>
<evidence type="ECO:0000259" key="2">
    <source>
        <dbReference type="Pfam" id="PF13462"/>
    </source>
</evidence>
<organism evidence="3 4">
    <name type="scientific">Arenivirga flava</name>
    <dbReference type="NCBI Taxonomy" id="1930060"/>
    <lineage>
        <taxon>Bacteria</taxon>
        <taxon>Bacillati</taxon>
        <taxon>Actinomycetota</taxon>
        <taxon>Actinomycetes</taxon>
        <taxon>Micrococcales</taxon>
        <taxon>Microbacteriaceae</taxon>
        <taxon>Arenivirga</taxon>
    </lineage>
</organism>
<accession>A0AA37UII1</accession>
<reference evidence="3 4" key="1">
    <citation type="journal article" date="2014" name="Int. J. Syst. Evol. Microbiol.">
        <title>Complete genome sequence of Corynebacterium casei LMG S-19264T (=DSM 44701T), isolated from a smear-ripened cheese.</title>
        <authorList>
            <consortium name="US DOE Joint Genome Institute (JGI-PGF)"/>
            <person name="Walter F."/>
            <person name="Albersmeier A."/>
            <person name="Kalinowski J."/>
            <person name="Ruckert C."/>
        </authorList>
    </citation>
    <scope>NUCLEOTIDE SEQUENCE [LARGE SCALE GENOMIC DNA]</scope>
    <source>
        <strain evidence="3 4">NBRC 112289</strain>
    </source>
</reference>
<comment type="caution">
    <text evidence="3">The sequence shown here is derived from an EMBL/GenBank/DDBJ whole genome shotgun (WGS) entry which is preliminary data.</text>
</comment>
<keyword evidence="1" id="KW-0472">Membrane</keyword>
<dbReference type="SUPFAM" id="SSF52833">
    <property type="entry name" value="Thioredoxin-like"/>
    <property type="match status" value="1"/>
</dbReference>
<dbReference type="InterPro" id="IPR012336">
    <property type="entry name" value="Thioredoxin-like_fold"/>
</dbReference>
<sequence>MPVEPRGVSAPERIRSRRIVGGAGAALLVVVAVAVLVAAMTAPADGPRNMGADGIRIGADLHAVPTKALAAGEPAMQLTAADGAVDVRVYVDYRCVHCARFDDVNGALLADLADEGAIVLEIHPLGWLGADSVVAGNAAACVADLAPNAYLAYHRDLLEHAGQHLDAEQLTALATDSGAPPTRQVASCIGDGEFDHWVRDTTRRARTQAIDGLGSPVLAAPTVLIDGEQYTGPLDDPDAFAAALDKHLAPAA</sequence>
<dbReference type="EMBL" id="BSUL01000001">
    <property type="protein sequence ID" value="GMA29584.1"/>
    <property type="molecule type" value="Genomic_DNA"/>
</dbReference>